<evidence type="ECO:0000256" key="1">
    <source>
        <dbReference type="SAM" id="MobiDB-lite"/>
    </source>
</evidence>
<feature type="chain" id="PRO_5034609485" evidence="2">
    <location>
        <begin position="22"/>
        <end position="244"/>
    </location>
</feature>
<dbReference type="Pfam" id="PF19287">
    <property type="entry name" value="DUF5910"/>
    <property type="match status" value="1"/>
</dbReference>
<name>A0A8H5HTY2_9AGAR</name>
<dbReference type="EMBL" id="JAACJN010000021">
    <property type="protein sequence ID" value="KAF5389521.1"/>
    <property type="molecule type" value="Genomic_DNA"/>
</dbReference>
<organism evidence="3 4">
    <name type="scientific">Collybiopsis confluens</name>
    <dbReference type="NCBI Taxonomy" id="2823264"/>
    <lineage>
        <taxon>Eukaryota</taxon>
        <taxon>Fungi</taxon>
        <taxon>Dikarya</taxon>
        <taxon>Basidiomycota</taxon>
        <taxon>Agaricomycotina</taxon>
        <taxon>Agaricomycetes</taxon>
        <taxon>Agaricomycetidae</taxon>
        <taxon>Agaricales</taxon>
        <taxon>Marasmiineae</taxon>
        <taxon>Omphalotaceae</taxon>
        <taxon>Collybiopsis</taxon>
    </lineage>
</organism>
<feature type="signal peptide" evidence="2">
    <location>
        <begin position="1"/>
        <end position="21"/>
    </location>
</feature>
<proteinExistence type="predicted"/>
<dbReference type="InterPro" id="IPR045564">
    <property type="entry name" value="DUF5910"/>
</dbReference>
<keyword evidence="2" id="KW-0732">Signal</keyword>
<gene>
    <name evidence="3" type="ORF">D9757_004226</name>
</gene>
<dbReference type="OrthoDB" id="3017589at2759"/>
<protein>
    <submittedName>
        <fullName evidence="3">Uncharacterized protein</fullName>
    </submittedName>
</protein>
<sequence>MVSLITSSIILFLFLISGNRASPIAPGKLIGGYRSVLASFLGSPSPSSAENTDTSGKQVKSDEYTKAGRLTDAKASGLQLGDGSYLVSEPHHWQEDDSICIVWFDKKLVLGAPKVDFPPAFPSPIDGRELPQYYLKDATAFYKPEKIKEVLRKAGKDPVKTIIFAKLVPLKYAQMLIPPYYLAPSSLPKRPGGPGNLGMSIQCEEDEDDLPTTQSAQWENYGIDGWPKDSQGKPVESSQQSALF</sequence>
<evidence type="ECO:0000256" key="2">
    <source>
        <dbReference type="SAM" id="SignalP"/>
    </source>
</evidence>
<dbReference type="AlphaFoldDB" id="A0A8H5HTY2"/>
<feature type="compositionally biased region" description="Polar residues" evidence="1">
    <location>
        <begin position="44"/>
        <end position="58"/>
    </location>
</feature>
<feature type="region of interest" description="Disordered" evidence="1">
    <location>
        <begin position="193"/>
        <end position="244"/>
    </location>
</feature>
<keyword evidence="4" id="KW-1185">Reference proteome</keyword>
<evidence type="ECO:0000313" key="3">
    <source>
        <dbReference type="EMBL" id="KAF5389521.1"/>
    </source>
</evidence>
<reference evidence="3 4" key="1">
    <citation type="journal article" date="2020" name="ISME J.">
        <title>Uncovering the hidden diversity of litter-decomposition mechanisms in mushroom-forming fungi.</title>
        <authorList>
            <person name="Floudas D."/>
            <person name="Bentzer J."/>
            <person name="Ahren D."/>
            <person name="Johansson T."/>
            <person name="Persson P."/>
            <person name="Tunlid A."/>
        </authorList>
    </citation>
    <scope>NUCLEOTIDE SEQUENCE [LARGE SCALE GENOMIC DNA]</scope>
    <source>
        <strain evidence="3 4">CBS 406.79</strain>
    </source>
</reference>
<comment type="caution">
    <text evidence="3">The sequence shown here is derived from an EMBL/GenBank/DDBJ whole genome shotgun (WGS) entry which is preliminary data.</text>
</comment>
<accession>A0A8H5HTY2</accession>
<evidence type="ECO:0000313" key="4">
    <source>
        <dbReference type="Proteomes" id="UP000518752"/>
    </source>
</evidence>
<feature type="region of interest" description="Disordered" evidence="1">
    <location>
        <begin position="44"/>
        <end position="63"/>
    </location>
</feature>
<dbReference type="Proteomes" id="UP000518752">
    <property type="component" value="Unassembled WGS sequence"/>
</dbReference>